<dbReference type="InterPro" id="IPR029045">
    <property type="entry name" value="ClpP/crotonase-like_dom_sf"/>
</dbReference>
<evidence type="ECO:0000256" key="5">
    <source>
        <dbReference type="ARBA" id="ARBA00023709"/>
    </source>
</evidence>
<dbReference type="GO" id="GO:0004300">
    <property type="term" value="F:enoyl-CoA hydratase activity"/>
    <property type="evidence" value="ECO:0007669"/>
    <property type="project" value="UniProtKB-EC"/>
</dbReference>
<keyword evidence="4" id="KW-0456">Lyase</keyword>
<dbReference type="EC" id="4.2.1.17" evidence="2"/>
<sequence length="253" mass="26776">MSGLQPERSREAIEVDLDDRGVLTITLARPEAANSRNQAMRRELAEVYTAAGIDDAVRVVVLTGKGDRHFCAGMDLKEAGQPETPVARRERLRSARDIEQLARLPRPTVAAINGYALGGGFEMALACDMRVMATDAKVGLTEVRHGLMPGGGGTQRLPRLIGAAKAAELLYLGKVLDGPAAEQLGLVNAAVPAADLHDRVSTLAGALAEQSPSALRAIKESLLASAELPLSAGIEKELDGLLFLIQEQQAAKD</sequence>
<dbReference type="RefSeq" id="WP_164710832.1">
    <property type="nucleotide sequence ID" value="NZ_CP031165.1"/>
</dbReference>
<dbReference type="FunFam" id="3.90.226.10:FF:000009">
    <property type="entry name" value="Carnitinyl-CoA dehydratase"/>
    <property type="match status" value="1"/>
</dbReference>
<keyword evidence="3" id="KW-0443">Lipid metabolism</keyword>
<dbReference type="Pfam" id="PF00378">
    <property type="entry name" value="ECH_1"/>
    <property type="match status" value="1"/>
</dbReference>
<evidence type="ECO:0000256" key="1">
    <source>
        <dbReference type="ARBA" id="ARBA00005254"/>
    </source>
</evidence>
<dbReference type="InterPro" id="IPR001753">
    <property type="entry name" value="Enoyl-CoA_hydra/iso"/>
</dbReference>
<proteinExistence type="inferred from homology"/>
<comment type="similarity">
    <text evidence="1 7">Belongs to the enoyl-CoA hydratase/isomerase family.</text>
</comment>
<dbReference type="PANTHER" id="PTHR11941">
    <property type="entry name" value="ENOYL-COA HYDRATASE-RELATED"/>
    <property type="match status" value="1"/>
</dbReference>
<evidence type="ECO:0000313" key="9">
    <source>
        <dbReference type="Proteomes" id="UP000264006"/>
    </source>
</evidence>
<dbReference type="Proteomes" id="UP000264006">
    <property type="component" value="Chromosome"/>
</dbReference>
<dbReference type="PROSITE" id="PS00166">
    <property type="entry name" value="ENOYL_COA_HYDRATASE"/>
    <property type="match status" value="1"/>
</dbReference>
<name>A0A346Y322_9ACTN</name>
<evidence type="ECO:0000256" key="2">
    <source>
        <dbReference type="ARBA" id="ARBA00012076"/>
    </source>
</evidence>
<dbReference type="CDD" id="cd06558">
    <property type="entry name" value="crotonase-like"/>
    <property type="match status" value="1"/>
</dbReference>
<protein>
    <recommendedName>
        <fullName evidence="2">enoyl-CoA hydratase</fullName>
        <ecNumber evidence="2">4.2.1.17</ecNumber>
    </recommendedName>
</protein>
<dbReference type="SUPFAM" id="SSF52096">
    <property type="entry name" value="ClpP/crotonase"/>
    <property type="match status" value="1"/>
</dbReference>
<evidence type="ECO:0000313" key="8">
    <source>
        <dbReference type="EMBL" id="AXV08869.1"/>
    </source>
</evidence>
<dbReference type="KEGG" id="euz:DVS28_a4202"/>
<dbReference type="GO" id="GO:0006635">
    <property type="term" value="P:fatty acid beta-oxidation"/>
    <property type="evidence" value="ECO:0007669"/>
    <property type="project" value="TreeGrafter"/>
</dbReference>
<dbReference type="Gene3D" id="3.90.226.10">
    <property type="entry name" value="2-enoyl-CoA Hydratase, Chain A, domain 1"/>
    <property type="match status" value="1"/>
</dbReference>
<evidence type="ECO:0000256" key="7">
    <source>
        <dbReference type="RuleBase" id="RU003707"/>
    </source>
</evidence>
<gene>
    <name evidence="8" type="ORF">DVS28_a4202</name>
</gene>
<evidence type="ECO:0000256" key="3">
    <source>
        <dbReference type="ARBA" id="ARBA00023098"/>
    </source>
</evidence>
<evidence type="ECO:0000256" key="6">
    <source>
        <dbReference type="ARBA" id="ARBA00023717"/>
    </source>
</evidence>
<comment type="catalytic activity">
    <reaction evidence="6">
        <text>a 4-saturated-(3S)-3-hydroxyacyl-CoA = a (3E)-enoyl-CoA + H2O</text>
        <dbReference type="Rhea" id="RHEA:20724"/>
        <dbReference type="ChEBI" id="CHEBI:15377"/>
        <dbReference type="ChEBI" id="CHEBI:58521"/>
        <dbReference type="ChEBI" id="CHEBI:137480"/>
        <dbReference type="EC" id="4.2.1.17"/>
    </reaction>
</comment>
<evidence type="ECO:0000256" key="4">
    <source>
        <dbReference type="ARBA" id="ARBA00023239"/>
    </source>
</evidence>
<dbReference type="PANTHER" id="PTHR11941:SF169">
    <property type="entry name" value="(7AS)-7A-METHYL-1,5-DIOXO-2,3,5,6,7,7A-HEXAHYDRO-1H-INDENE-CARBOXYL-COA HYDROLASE"/>
    <property type="match status" value="1"/>
</dbReference>
<dbReference type="EMBL" id="CP031165">
    <property type="protein sequence ID" value="AXV08869.1"/>
    <property type="molecule type" value="Genomic_DNA"/>
</dbReference>
<comment type="catalytic activity">
    <reaction evidence="5">
        <text>a (3S)-3-hydroxyacyl-CoA = a (2E)-enoyl-CoA + H2O</text>
        <dbReference type="Rhea" id="RHEA:16105"/>
        <dbReference type="ChEBI" id="CHEBI:15377"/>
        <dbReference type="ChEBI" id="CHEBI:57318"/>
        <dbReference type="ChEBI" id="CHEBI:58856"/>
        <dbReference type="EC" id="4.2.1.17"/>
    </reaction>
</comment>
<reference evidence="8 9" key="1">
    <citation type="submission" date="2018-09" db="EMBL/GenBank/DDBJ databases">
        <title>Complete genome sequence of Euzebya sp. DY32-46 isolated from seawater of Pacific Ocean.</title>
        <authorList>
            <person name="Xu L."/>
            <person name="Wu Y.-H."/>
            <person name="Xu X.-W."/>
        </authorList>
    </citation>
    <scope>NUCLEOTIDE SEQUENCE [LARGE SCALE GENOMIC DNA]</scope>
    <source>
        <strain evidence="8 9">DY32-46</strain>
    </source>
</reference>
<accession>A0A346Y322</accession>
<dbReference type="InterPro" id="IPR018376">
    <property type="entry name" value="Enoyl-CoA_hyd/isom_CS"/>
</dbReference>
<dbReference type="AlphaFoldDB" id="A0A346Y322"/>
<organism evidence="8 9">
    <name type="scientific">Euzebya pacifica</name>
    <dbReference type="NCBI Taxonomy" id="1608957"/>
    <lineage>
        <taxon>Bacteria</taxon>
        <taxon>Bacillati</taxon>
        <taxon>Actinomycetota</taxon>
        <taxon>Nitriliruptoria</taxon>
        <taxon>Euzebyales</taxon>
    </lineage>
</organism>
<keyword evidence="9" id="KW-1185">Reference proteome</keyword>